<dbReference type="SUPFAM" id="SSF53474">
    <property type="entry name" value="alpha/beta-Hydrolases"/>
    <property type="match status" value="1"/>
</dbReference>
<feature type="domain" description="AB hydrolase-1" evidence="1">
    <location>
        <begin position="63"/>
        <end position="301"/>
    </location>
</feature>
<dbReference type="Proteomes" id="UP000788153">
    <property type="component" value="Unassembled WGS sequence"/>
</dbReference>
<evidence type="ECO:0000313" key="2">
    <source>
        <dbReference type="EMBL" id="NIJ23543.1"/>
    </source>
</evidence>
<dbReference type="Pfam" id="PF00561">
    <property type="entry name" value="Abhydrolase_1"/>
    <property type="match status" value="1"/>
</dbReference>
<protein>
    <submittedName>
        <fullName evidence="2">Pimeloyl-ACP methyl ester carboxylesterase</fullName>
    </submittedName>
</protein>
<organism evidence="2 3">
    <name type="scientific">Sphingomonas japonica</name>
    <dbReference type="NCBI Taxonomy" id="511662"/>
    <lineage>
        <taxon>Bacteria</taxon>
        <taxon>Pseudomonadati</taxon>
        <taxon>Pseudomonadota</taxon>
        <taxon>Alphaproteobacteria</taxon>
        <taxon>Sphingomonadales</taxon>
        <taxon>Sphingomonadaceae</taxon>
        <taxon>Sphingomonas</taxon>
    </lineage>
</organism>
<dbReference type="PRINTS" id="PR00111">
    <property type="entry name" value="ABHYDROLASE"/>
</dbReference>
<proteinExistence type="predicted"/>
<reference evidence="2 3" key="1">
    <citation type="submission" date="2020-03" db="EMBL/GenBank/DDBJ databases">
        <title>Genomic Encyclopedia of Type Strains, Phase IV (KMG-IV): sequencing the most valuable type-strain genomes for metagenomic binning, comparative biology and taxonomic classification.</title>
        <authorList>
            <person name="Goeker M."/>
        </authorList>
    </citation>
    <scope>NUCLEOTIDE SEQUENCE [LARGE SCALE GENOMIC DNA]</scope>
    <source>
        <strain evidence="2 3">DSM 22753</strain>
    </source>
</reference>
<name>A0ABX0TZ01_9SPHN</name>
<accession>A0ABX0TZ01</accession>
<dbReference type="InterPro" id="IPR050266">
    <property type="entry name" value="AB_hydrolase_sf"/>
</dbReference>
<dbReference type="InterPro" id="IPR000073">
    <property type="entry name" value="AB_hydrolase_1"/>
</dbReference>
<sequence>MSDAKKDVPWAGMALAAAGAVGGGLALWSAYAARGAQAMAPAQGRFVDVPGARLHYVDRGSGPVLLLVHGLLGNLRHFSYGLVDALAKDFRVIAVDRPGSGYSVATGKDAPDIAQQARIILAFADALGLDTPLLVGHSLGGAVALAAAVLAPDRFRGLALIAPLTQPIDTPPKVFAPLMVPPLLRGLVSWTLAVPAGTLNAGAAAQAVFAPEPVPADFATRGGGALAIRPATFRSASFELRSSRDAMLALVPRYAEMTVPISILYGRSDALLDPALHGEATAATMRTSRLELVDGGHMLPITQVERTAKFVREAHARA</sequence>
<keyword evidence="3" id="KW-1185">Reference proteome</keyword>
<dbReference type="InterPro" id="IPR029058">
    <property type="entry name" value="AB_hydrolase_fold"/>
</dbReference>
<evidence type="ECO:0000259" key="1">
    <source>
        <dbReference type="Pfam" id="PF00561"/>
    </source>
</evidence>
<dbReference type="PANTHER" id="PTHR43798">
    <property type="entry name" value="MONOACYLGLYCEROL LIPASE"/>
    <property type="match status" value="1"/>
</dbReference>
<dbReference type="Gene3D" id="3.40.50.1820">
    <property type="entry name" value="alpha/beta hydrolase"/>
    <property type="match status" value="1"/>
</dbReference>
<gene>
    <name evidence="2" type="ORF">FHT01_001085</name>
</gene>
<dbReference type="RefSeq" id="WP_140230951.1">
    <property type="nucleotide sequence ID" value="NZ_BAAAEV010000001.1"/>
</dbReference>
<dbReference type="EMBL" id="JAASQP010000001">
    <property type="protein sequence ID" value="NIJ23543.1"/>
    <property type="molecule type" value="Genomic_DNA"/>
</dbReference>
<comment type="caution">
    <text evidence="2">The sequence shown here is derived from an EMBL/GenBank/DDBJ whole genome shotgun (WGS) entry which is preliminary data.</text>
</comment>
<evidence type="ECO:0000313" key="3">
    <source>
        <dbReference type="Proteomes" id="UP000788153"/>
    </source>
</evidence>